<name>A0A0C1RJM3_9BACT</name>
<evidence type="ECO:0000313" key="2">
    <source>
        <dbReference type="EMBL" id="QDQ42334.1"/>
    </source>
</evidence>
<proteinExistence type="predicted"/>
<gene>
    <name evidence="1" type="ORF">A946_07115</name>
    <name evidence="2" type="ORF">kam1_1104</name>
</gene>
<evidence type="ECO:0000313" key="3">
    <source>
        <dbReference type="Proteomes" id="UP000031594"/>
    </source>
</evidence>
<protein>
    <submittedName>
        <fullName evidence="2">Uncharacterized protein</fullName>
    </submittedName>
</protein>
<dbReference type="KEGG" id="mkc:kam1_1104"/>
<dbReference type="EMBL" id="CP037899">
    <property type="protein sequence ID" value="QDQ42334.1"/>
    <property type="molecule type" value="Genomic_DNA"/>
</dbReference>
<dbReference type="RefSeq" id="WP_039721609.1">
    <property type="nucleotide sequence ID" value="NZ_CP037899.1"/>
</dbReference>
<keyword evidence="3" id="KW-1185">Reference proteome</keyword>
<accession>A0A0C1RJM3</accession>
<dbReference type="EMBL" id="JQNX01000005">
    <property type="protein sequence ID" value="KIE58272.1"/>
    <property type="molecule type" value="Genomic_DNA"/>
</dbReference>
<evidence type="ECO:0000313" key="1">
    <source>
        <dbReference type="EMBL" id="KIE58272.1"/>
    </source>
</evidence>
<dbReference type="OrthoDB" id="195407at2"/>
<reference evidence="4" key="3">
    <citation type="submission" date="2019-03" db="EMBL/GenBank/DDBJ databases">
        <title>Complete genome of Methylacidiphilum kamchatkense Kam1.</title>
        <authorList>
            <person name="Kruse T."/>
            <person name="Murarilal Ratnadevi C."/>
            <person name="Erikstad H.-A."/>
            <person name="Birkeland N.-K."/>
        </authorList>
    </citation>
    <scope>NUCLEOTIDE SEQUENCE [LARGE SCALE GENOMIC DNA]</scope>
    <source>
        <strain evidence="4">kam1</strain>
    </source>
</reference>
<dbReference type="STRING" id="1202785.A946_07115"/>
<organism evidence="2 4">
    <name type="scientific">Methylacidiphilum kamchatkense Kam1</name>
    <dbReference type="NCBI Taxonomy" id="1202785"/>
    <lineage>
        <taxon>Bacteria</taxon>
        <taxon>Pseudomonadati</taxon>
        <taxon>Verrucomicrobiota</taxon>
        <taxon>Methylacidiphilae</taxon>
        <taxon>Methylacidiphilales</taxon>
        <taxon>Methylacidiphilaceae</taxon>
        <taxon>Methylacidiphilum (ex Ratnadevi et al. 2023)</taxon>
    </lineage>
</organism>
<reference evidence="1 3" key="1">
    <citation type="submission" date="2014-08" db="EMBL/GenBank/DDBJ databases">
        <title>Methylacidiphilum kamchatkense strain Kam1 draft genome sequence.</title>
        <authorList>
            <person name="Birkeland N.-K."/>
            <person name="Erikstad H.A."/>
        </authorList>
    </citation>
    <scope>NUCLEOTIDE SEQUENCE [LARGE SCALE GENOMIC DNA]</scope>
    <source>
        <strain evidence="1 3">Kam1</strain>
    </source>
</reference>
<dbReference type="AlphaFoldDB" id="A0A0C1RJM3"/>
<sequence>MKHAFLSFVWIFLFFLAFSYAAEKNTALKEYKRLGFSKENSHLVPIEEIPKLADIQGELRENLWSYGEFAFKSVIAPEVIEAIPLRSKFQILEETPKVHSNKRMEGTKTFVLIVSPKKSLNNLIKKAPATFSIPATTPAKVAAIVQNSEKNFIITLVTVEPPKISHD</sequence>
<dbReference type="Proteomes" id="UP000315925">
    <property type="component" value="Chromosome"/>
</dbReference>
<evidence type="ECO:0000313" key="4">
    <source>
        <dbReference type="Proteomes" id="UP000315925"/>
    </source>
</evidence>
<reference evidence="2" key="2">
    <citation type="journal article" date="2019" name="BMC Genomics">
        <title>Complete genome sequence analysis of the thermoacidophilic verrucomicrobial methanotroph 'Candidatus Methylacidiphilum kamchatkense' strain Kam1 and comparison with its closest relatives.</title>
        <authorList>
            <person name="Kruse T."/>
            <person name="Ratnadevi C.M."/>
            <person name="Erikstad H.A."/>
            <person name="Birkeland N.K."/>
        </authorList>
    </citation>
    <scope>NUCLEOTIDE SEQUENCE</scope>
    <source>
        <strain evidence="2">Kam1</strain>
    </source>
</reference>
<dbReference type="Proteomes" id="UP000031594">
    <property type="component" value="Unassembled WGS sequence"/>
</dbReference>